<evidence type="ECO:0000256" key="4">
    <source>
        <dbReference type="RuleBase" id="RU367105"/>
    </source>
</evidence>
<protein>
    <recommendedName>
        <fullName evidence="4">E3 ubiquitin-protein ligase</fullName>
        <ecNumber evidence="4">2.3.2.27</ecNumber>
    </recommendedName>
</protein>
<evidence type="ECO:0000256" key="5">
    <source>
        <dbReference type="SAM" id="MobiDB-lite"/>
    </source>
</evidence>
<keyword evidence="4" id="KW-0963">Cytoplasm</keyword>
<accession>T1IFQ1</accession>
<dbReference type="SMART" id="SM00184">
    <property type="entry name" value="RING"/>
    <property type="match status" value="1"/>
</dbReference>
<dbReference type="PROSITE" id="PS00518">
    <property type="entry name" value="ZF_RING_1"/>
    <property type="match status" value="1"/>
</dbReference>
<comment type="subcellular location">
    <subcellularLocation>
        <location evidence="4">Cytoplasm</location>
    </subcellularLocation>
</comment>
<dbReference type="AlphaFoldDB" id="T1IFQ1"/>
<proteinExistence type="inferred from homology"/>
<dbReference type="Proteomes" id="UP000015103">
    <property type="component" value="Unassembled WGS sequence"/>
</dbReference>
<keyword evidence="4" id="KW-0808">Transferase</keyword>
<evidence type="ECO:0000313" key="8">
    <source>
        <dbReference type="Proteomes" id="UP000015103"/>
    </source>
</evidence>
<comment type="pathway">
    <text evidence="4">Protein modification; protein ubiquitination.</text>
</comment>
<keyword evidence="2 4" id="KW-0863">Zinc-finger</keyword>
<dbReference type="InParanoid" id="T1IFQ1"/>
<dbReference type="InterPro" id="IPR013083">
    <property type="entry name" value="Znf_RING/FYVE/PHD"/>
</dbReference>
<dbReference type="EnsemblMetazoa" id="RPRC015120-RA">
    <property type="protein sequence ID" value="RPRC015120-PA"/>
    <property type="gene ID" value="RPRC015120"/>
</dbReference>
<keyword evidence="1 4" id="KW-0479">Metal-binding</keyword>
<dbReference type="GO" id="GO:0016567">
    <property type="term" value="P:protein ubiquitination"/>
    <property type="evidence" value="ECO:0007669"/>
    <property type="project" value="UniProtKB-UniRule"/>
</dbReference>
<dbReference type="PANTHER" id="PTHR12622">
    <property type="entry name" value="DELTEX-RELATED"/>
    <property type="match status" value="1"/>
</dbReference>
<keyword evidence="3 4" id="KW-0862">Zinc</keyword>
<dbReference type="InterPro" id="IPR039398">
    <property type="entry name" value="Deltex_fam"/>
</dbReference>
<dbReference type="EC" id="2.3.2.27" evidence="4"/>
<dbReference type="PROSITE" id="PS50089">
    <property type="entry name" value="ZF_RING_2"/>
    <property type="match status" value="1"/>
</dbReference>
<evidence type="ECO:0000313" key="7">
    <source>
        <dbReference type="EnsemblMetazoa" id="RPRC015120-PA"/>
    </source>
</evidence>
<evidence type="ECO:0000256" key="2">
    <source>
        <dbReference type="ARBA" id="ARBA00022771"/>
    </source>
</evidence>
<evidence type="ECO:0000256" key="1">
    <source>
        <dbReference type="ARBA" id="ARBA00022723"/>
    </source>
</evidence>
<sequence>MHAGENVSVDQNNERKRKYGTPCEKKTKKRAKVSTDIQREPSPSPKNPCPICLGDLLDPDTKVEATPCAHLFCSDCLDRALKVRSMCPVCREPLEDLQQNINETFSENEEEVQLSENDF</sequence>
<dbReference type="HOGENOM" id="CLU_2064336_0_0_1"/>
<name>T1IFQ1_RHOPR</name>
<evidence type="ECO:0000256" key="3">
    <source>
        <dbReference type="ARBA" id="ARBA00022833"/>
    </source>
</evidence>
<dbReference type="SUPFAM" id="SSF57850">
    <property type="entry name" value="RING/U-box"/>
    <property type="match status" value="1"/>
</dbReference>
<organism evidence="7 8">
    <name type="scientific">Rhodnius prolixus</name>
    <name type="common">Triatomid bug</name>
    <dbReference type="NCBI Taxonomy" id="13249"/>
    <lineage>
        <taxon>Eukaryota</taxon>
        <taxon>Metazoa</taxon>
        <taxon>Ecdysozoa</taxon>
        <taxon>Arthropoda</taxon>
        <taxon>Hexapoda</taxon>
        <taxon>Insecta</taxon>
        <taxon>Pterygota</taxon>
        <taxon>Neoptera</taxon>
        <taxon>Paraneoptera</taxon>
        <taxon>Hemiptera</taxon>
        <taxon>Heteroptera</taxon>
        <taxon>Panheteroptera</taxon>
        <taxon>Cimicomorpha</taxon>
        <taxon>Reduviidae</taxon>
        <taxon>Triatominae</taxon>
        <taxon>Rhodnius</taxon>
    </lineage>
</organism>
<dbReference type="VEuPathDB" id="VectorBase:RPRC015120"/>
<dbReference type="InterPro" id="IPR001841">
    <property type="entry name" value="Znf_RING"/>
</dbReference>
<feature type="domain" description="RING-type" evidence="6">
    <location>
        <begin position="49"/>
        <end position="91"/>
    </location>
</feature>
<dbReference type="GO" id="GO:0007219">
    <property type="term" value="P:Notch signaling pathway"/>
    <property type="evidence" value="ECO:0007669"/>
    <property type="project" value="InterPro"/>
</dbReference>
<evidence type="ECO:0000259" key="6">
    <source>
        <dbReference type="PROSITE" id="PS50089"/>
    </source>
</evidence>
<dbReference type="GO" id="GO:0061630">
    <property type="term" value="F:ubiquitin protein ligase activity"/>
    <property type="evidence" value="ECO:0007669"/>
    <property type="project" value="UniProtKB-UniRule"/>
</dbReference>
<keyword evidence="8" id="KW-1185">Reference proteome</keyword>
<dbReference type="Pfam" id="PF13639">
    <property type="entry name" value="zf-RING_2"/>
    <property type="match status" value="1"/>
</dbReference>
<feature type="region of interest" description="Disordered" evidence="5">
    <location>
        <begin position="1"/>
        <end position="50"/>
    </location>
</feature>
<comment type="similarity">
    <text evidence="4">Belongs to the Deltex family.</text>
</comment>
<dbReference type="Gene3D" id="3.30.40.10">
    <property type="entry name" value="Zinc/RING finger domain, C3HC4 (zinc finger)"/>
    <property type="match status" value="1"/>
</dbReference>
<dbReference type="GO" id="GO:0008270">
    <property type="term" value="F:zinc ion binding"/>
    <property type="evidence" value="ECO:0007669"/>
    <property type="project" value="UniProtKB-KW"/>
</dbReference>
<comment type="catalytic activity">
    <reaction evidence="4">
        <text>S-ubiquitinyl-[E2 ubiquitin-conjugating enzyme]-L-cysteine + [acceptor protein]-L-lysine = [E2 ubiquitin-conjugating enzyme]-L-cysteine + N(6)-ubiquitinyl-[acceptor protein]-L-lysine.</text>
        <dbReference type="EC" id="2.3.2.27"/>
    </reaction>
</comment>
<dbReference type="InterPro" id="IPR017907">
    <property type="entry name" value="Znf_RING_CS"/>
</dbReference>
<dbReference type="EMBL" id="ACPB03013054">
    <property type="status" value="NOT_ANNOTATED_CDS"/>
    <property type="molecule type" value="Genomic_DNA"/>
</dbReference>
<reference evidence="7" key="1">
    <citation type="submission" date="2015-05" db="UniProtKB">
        <authorList>
            <consortium name="EnsemblMetazoa"/>
        </authorList>
    </citation>
    <scope>IDENTIFICATION</scope>
</reference>
<dbReference type="GO" id="GO:0005737">
    <property type="term" value="C:cytoplasm"/>
    <property type="evidence" value="ECO:0007669"/>
    <property type="project" value="UniProtKB-SubCell"/>
</dbReference>